<dbReference type="InterPro" id="IPR050491">
    <property type="entry name" value="AmpC-like"/>
</dbReference>
<keyword evidence="3" id="KW-1185">Reference proteome</keyword>
<dbReference type="STRING" id="131310.A0A0N5A014"/>
<proteinExistence type="predicted"/>
<accession>A0A0N5A014</accession>
<organism evidence="3 4">
    <name type="scientific">Parastrongyloides trichosuri</name>
    <name type="common">Possum-specific nematode worm</name>
    <dbReference type="NCBI Taxonomy" id="131310"/>
    <lineage>
        <taxon>Eukaryota</taxon>
        <taxon>Metazoa</taxon>
        <taxon>Ecdysozoa</taxon>
        <taxon>Nematoda</taxon>
        <taxon>Chromadorea</taxon>
        <taxon>Rhabditida</taxon>
        <taxon>Tylenchina</taxon>
        <taxon>Panagrolaimomorpha</taxon>
        <taxon>Strongyloidoidea</taxon>
        <taxon>Strongyloididae</taxon>
        <taxon>Parastrongyloides</taxon>
    </lineage>
</organism>
<dbReference type="Pfam" id="PF00144">
    <property type="entry name" value="Beta-lactamase"/>
    <property type="match status" value="1"/>
</dbReference>
<keyword evidence="1" id="KW-0472">Membrane</keyword>
<protein>
    <submittedName>
        <fullName evidence="4">Beta-lactamase domain-containing protein</fullName>
    </submittedName>
</protein>
<dbReference type="Gene3D" id="3.40.710.10">
    <property type="entry name" value="DD-peptidase/beta-lactamase superfamily"/>
    <property type="match status" value="1"/>
</dbReference>
<dbReference type="InterPro" id="IPR049511">
    <property type="entry name" value="PGH-like_rpt"/>
</dbReference>
<reference evidence="4" key="1">
    <citation type="submission" date="2017-02" db="UniProtKB">
        <authorList>
            <consortium name="WormBaseParasite"/>
        </authorList>
    </citation>
    <scope>IDENTIFICATION</scope>
</reference>
<feature type="transmembrane region" description="Helical" evidence="1">
    <location>
        <begin position="5"/>
        <end position="24"/>
    </location>
</feature>
<evidence type="ECO:0000313" key="4">
    <source>
        <dbReference type="WBParaSite" id="PTRK_0001463200.1"/>
    </source>
</evidence>
<feature type="domain" description="Beta-lactamase-related" evidence="2">
    <location>
        <begin position="327"/>
        <end position="658"/>
    </location>
</feature>
<name>A0A0N5A014_PARTI</name>
<dbReference type="PANTHER" id="PTHR46825">
    <property type="entry name" value="D-ALANYL-D-ALANINE-CARBOXYPEPTIDASE/ENDOPEPTIDASE AMPH"/>
    <property type="match status" value="1"/>
</dbReference>
<dbReference type="SUPFAM" id="SSF56601">
    <property type="entry name" value="beta-lactamase/transpeptidase-like"/>
    <property type="match status" value="1"/>
</dbReference>
<dbReference type="WBParaSite" id="PTRK_0001463200.1">
    <property type="protein sequence ID" value="PTRK_0001463200.1"/>
    <property type="gene ID" value="PTRK_0001463200"/>
</dbReference>
<dbReference type="Pfam" id="PF17660">
    <property type="entry name" value="BTRD1"/>
    <property type="match status" value="2"/>
</dbReference>
<dbReference type="InterPro" id="IPR001466">
    <property type="entry name" value="Beta-lactam-related"/>
</dbReference>
<keyword evidence="1" id="KW-0812">Transmembrane</keyword>
<dbReference type="PANTHER" id="PTHR46825:SF13">
    <property type="entry name" value="BETA-LACTAMASE-RELATED DOMAIN-CONTAINING PROTEIN"/>
    <property type="match status" value="1"/>
</dbReference>
<evidence type="ECO:0000259" key="2">
    <source>
        <dbReference type="Pfam" id="PF00144"/>
    </source>
</evidence>
<evidence type="ECO:0000256" key="1">
    <source>
        <dbReference type="SAM" id="Phobius"/>
    </source>
</evidence>
<dbReference type="Proteomes" id="UP000038045">
    <property type="component" value="Unplaced"/>
</dbReference>
<keyword evidence="1" id="KW-1133">Transmembrane helix</keyword>
<sequence>MIKDFVINIFLLITISILITPSSYVQVIHPPKPNEQDWVLVAGNETSVDKVLAISLAYGGRLVSMNYYIQYKIVYYYAIMHKYNGPVFLKPNPVNLTQLGRLSKENIQLDLVPTQLCGQDSLTNDVMFSTYWERIPNAKFEIWFPGSSASDYQKHKLEKDGYYLFNICGYSMMNRAQYVGVWLKLNNTESRPYQAYYGLTLREALNKDKILSTKGFIPTRFQCFNNRNSVLCSGIWEYYPKNSHSIEIGDNLKTMYNKVKTLEFIPRQISHFFNEKNVPIFIVVWSNLDTYRFPEPADIWKQDSVIPFTLYKGSLELLKEKQLDFLNDRVSRFMKELDIPGLSIAISKHEKLKFAAGYGYADLRNKKQVTPDNQFRVGSISKPITAAAIMLLVDRKILCLEGKIFGRQGYLGTDFVRIPMYGKYIEEIKLKHLLEHTSGGWDNLTNDPAWIEPNLDLKDVIETVLENFHLQYKPGTQWLYSNFGYLLLGYIIEKYSNMSYEAFVKENIWKMGNVTDIEVAKPTVSEKAKREVLYYMSGNKVGFNPYDLLPPSRTGPWGGWIASPIELLHFMRIVDGFPFKKDILSVASIKSWQQPSEASNGTYSLGWSINVMGFNGWQHDGRMPGSAAMLVRLDNGVEMAITCNKEYSEREFFHEIGFILHHVGNNCDWWNNDIDLF</sequence>
<dbReference type="AlphaFoldDB" id="A0A0N5A014"/>
<evidence type="ECO:0000313" key="3">
    <source>
        <dbReference type="Proteomes" id="UP000038045"/>
    </source>
</evidence>
<dbReference type="InterPro" id="IPR012338">
    <property type="entry name" value="Beta-lactam/transpept-like"/>
</dbReference>